<dbReference type="CDD" id="cd01109">
    <property type="entry name" value="HTH_YyaN"/>
    <property type="match status" value="1"/>
</dbReference>
<dbReference type="InterPro" id="IPR047057">
    <property type="entry name" value="MerR_fam"/>
</dbReference>
<proteinExistence type="predicted"/>
<dbReference type="SUPFAM" id="SSF46955">
    <property type="entry name" value="Putative DNA-binding domain"/>
    <property type="match status" value="1"/>
</dbReference>
<evidence type="ECO:0000259" key="2">
    <source>
        <dbReference type="PROSITE" id="PS50937"/>
    </source>
</evidence>
<sequence>MTINLAERVSGDLTIQQVARRTGLAESTLRYYERIGLIDPVPRDQSSGHRRYPPDLVAAVESLACLRGTGMSVHDMRAYVENMQRGPGAAADQHRLFAEHALRLDREIRRLQLRRRYVAAKADMWAARLDGDTEAEQQLIPKLTDLGSRLLTEEANSL</sequence>
<feature type="domain" description="HTH merR-type" evidence="2">
    <location>
        <begin position="12"/>
        <end position="82"/>
    </location>
</feature>
<dbReference type="SMART" id="SM00422">
    <property type="entry name" value="HTH_MERR"/>
    <property type="match status" value="1"/>
</dbReference>
<accession>A0ABS6HHB5</accession>
<dbReference type="InterPro" id="IPR009061">
    <property type="entry name" value="DNA-bd_dom_put_sf"/>
</dbReference>
<gene>
    <name evidence="3" type="ORF">KL859_04190</name>
</gene>
<dbReference type="RefSeq" id="WP_073681468.1">
    <property type="nucleotide sequence ID" value="NZ_CP092364.2"/>
</dbReference>
<dbReference type="InterPro" id="IPR000551">
    <property type="entry name" value="MerR-type_HTH_dom"/>
</dbReference>
<dbReference type="PANTHER" id="PTHR30204:SF98">
    <property type="entry name" value="HTH-TYPE TRANSCRIPTIONAL REGULATOR ADHR"/>
    <property type="match status" value="1"/>
</dbReference>
<keyword evidence="1" id="KW-0238">DNA-binding</keyword>
<keyword evidence="4" id="KW-1185">Reference proteome</keyword>
<organism evidence="3 4">
    <name type="scientific">Mycolicibacterium goodii</name>
    <name type="common">Mycobacterium goodii</name>
    <dbReference type="NCBI Taxonomy" id="134601"/>
    <lineage>
        <taxon>Bacteria</taxon>
        <taxon>Bacillati</taxon>
        <taxon>Actinomycetota</taxon>
        <taxon>Actinomycetes</taxon>
        <taxon>Mycobacteriales</taxon>
        <taxon>Mycobacteriaceae</taxon>
        <taxon>Mycolicibacterium</taxon>
    </lineage>
</organism>
<dbReference type="Proteomes" id="UP000696413">
    <property type="component" value="Unassembled WGS sequence"/>
</dbReference>
<dbReference type="EMBL" id="JAHBOM010000003">
    <property type="protein sequence ID" value="MBU8822072.1"/>
    <property type="molecule type" value="Genomic_DNA"/>
</dbReference>
<protein>
    <submittedName>
        <fullName evidence="3">MerR family transcriptional regulator</fullName>
    </submittedName>
</protein>
<evidence type="ECO:0000256" key="1">
    <source>
        <dbReference type="ARBA" id="ARBA00023125"/>
    </source>
</evidence>
<evidence type="ECO:0000313" key="3">
    <source>
        <dbReference type="EMBL" id="MBU8822072.1"/>
    </source>
</evidence>
<dbReference type="PANTHER" id="PTHR30204">
    <property type="entry name" value="REDOX-CYCLING DRUG-SENSING TRANSCRIPTIONAL ACTIVATOR SOXR"/>
    <property type="match status" value="1"/>
</dbReference>
<name>A0ABS6HHB5_MYCGD</name>
<dbReference type="Pfam" id="PF13411">
    <property type="entry name" value="MerR_1"/>
    <property type="match status" value="1"/>
</dbReference>
<dbReference type="Gene3D" id="1.10.1660.10">
    <property type="match status" value="1"/>
</dbReference>
<comment type="caution">
    <text evidence="3">The sequence shown here is derived from an EMBL/GenBank/DDBJ whole genome shotgun (WGS) entry which is preliminary data.</text>
</comment>
<reference evidence="3 4" key="1">
    <citation type="submission" date="2021-05" db="EMBL/GenBank/DDBJ databases">
        <title>Draft Genome Sequences of Clinical Respiratory Isolates of Mycobacterium goodii Recovered in Ireland.</title>
        <authorList>
            <person name="Flanagan P.R."/>
            <person name="Mok S."/>
            <person name="Roycroft E."/>
            <person name="Rogers T.R."/>
            <person name="Fitzgibbon M."/>
        </authorList>
    </citation>
    <scope>NUCLEOTIDE SEQUENCE [LARGE SCALE GENOMIC DNA]</scope>
    <source>
        <strain evidence="3 4">14IE55</strain>
    </source>
</reference>
<evidence type="ECO:0000313" key="4">
    <source>
        <dbReference type="Proteomes" id="UP000696413"/>
    </source>
</evidence>
<dbReference type="PROSITE" id="PS50937">
    <property type="entry name" value="HTH_MERR_2"/>
    <property type="match status" value="1"/>
</dbReference>